<dbReference type="PANTHER" id="PTHR30419:SF28">
    <property type="entry name" value="HTH-TYPE TRANSCRIPTIONAL REGULATOR BSDA"/>
    <property type="match status" value="1"/>
</dbReference>
<dbReference type="EMBL" id="FOIM01000007">
    <property type="protein sequence ID" value="SET48670.1"/>
    <property type="molecule type" value="Genomic_DNA"/>
</dbReference>
<dbReference type="STRING" id="460384.SAMN05216313_10730"/>
<name>A0A1I0ET40_9FIRM</name>
<sequence length="315" mass="35983">MELKEARYILAIAKHKSIGKAAESLFISQPSLSKYLKNLEDHLGAPLFNRRDGGYYPTYLGERYLHYAKRIVAYGDEWNREHDDITHRERGRLNIAIPLMLGSTLIQPTLMQFHNRYPYVTFNIKEEASFVAEASLKSHSIDLTIYNVHEFPKLLDYQVLREEEIVLILPSGHSLAQKAQIIPGFHHPWIDLELFRDENFILLYPDQNTGGIALNLFQEYGMNPPVLLHTRNSEMSIKLAMDGLGAAFAPESYYRQVASERGRGSLCLSVGKQQVLTTTIAAWQKNRYQPQYVRDYIGILRDFCTASALEGSSGE</sequence>
<dbReference type="CDD" id="cd05466">
    <property type="entry name" value="PBP2_LTTR_substrate"/>
    <property type="match status" value="1"/>
</dbReference>
<dbReference type="AlphaFoldDB" id="A0A1I0ET40"/>
<dbReference type="Gene3D" id="1.10.10.10">
    <property type="entry name" value="Winged helix-like DNA-binding domain superfamily/Winged helix DNA-binding domain"/>
    <property type="match status" value="1"/>
</dbReference>
<dbReference type="SUPFAM" id="SSF53850">
    <property type="entry name" value="Periplasmic binding protein-like II"/>
    <property type="match status" value="1"/>
</dbReference>
<dbReference type="Pfam" id="PF03466">
    <property type="entry name" value="LysR_substrate"/>
    <property type="match status" value="1"/>
</dbReference>
<dbReference type="Proteomes" id="UP000198508">
    <property type="component" value="Unassembled WGS sequence"/>
</dbReference>
<dbReference type="InterPro" id="IPR000847">
    <property type="entry name" value="LysR_HTH_N"/>
</dbReference>
<keyword evidence="2" id="KW-0805">Transcription regulation</keyword>
<gene>
    <name evidence="6" type="ORF">SAMN05216313_10730</name>
</gene>
<comment type="similarity">
    <text evidence="1">Belongs to the LysR transcriptional regulatory family.</text>
</comment>
<dbReference type="RefSeq" id="WP_092362436.1">
    <property type="nucleotide sequence ID" value="NZ_CATZMQ010000022.1"/>
</dbReference>
<dbReference type="InterPro" id="IPR036388">
    <property type="entry name" value="WH-like_DNA-bd_sf"/>
</dbReference>
<organism evidence="6 7">
    <name type="scientific">Enterocloster lavalensis</name>
    <dbReference type="NCBI Taxonomy" id="460384"/>
    <lineage>
        <taxon>Bacteria</taxon>
        <taxon>Bacillati</taxon>
        <taxon>Bacillota</taxon>
        <taxon>Clostridia</taxon>
        <taxon>Lachnospirales</taxon>
        <taxon>Lachnospiraceae</taxon>
        <taxon>Enterocloster</taxon>
    </lineage>
</organism>
<accession>A0A1I0ET40</accession>
<feature type="domain" description="HTH lysR-type" evidence="5">
    <location>
        <begin position="1"/>
        <end position="58"/>
    </location>
</feature>
<evidence type="ECO:0000256" key="3">
    <source>
        <dbReference type="ARBA" id="ARBA00023125"/>
    </source>
</evidence>
<dbReference type="GO" id="GO:0003700">
    <property type="term" value="F:DNA-binding transcription factor activity"/>
    <property type="evidence" value="ECO:0007669"/>
    <property type="project" value="InterPro"/>
</dbReference>
<dbReference type="InterPro" id="IPR005119">
    <property type="entry name" value="LysR_subst-bd"/>
</dbReference>
<evidence type="ECO:0000259" key="5">
    <source>
        <dbReference type="PROSITE" id="PS50931"/>
    </source>
</evidence>
<keyword evidence="7" id="KW-1185">Reference proteome</keyword>
<evidence type="ECO:0000313" key="7">
    <source>
        <dbReference type="Proteomes" id="UP000198508"/>
    </source>
</evidence>
<dbReference type="GO" id="GO:0003677">
    <property type="term" value="F:DNA binding"/>
    <property type="evidence" value="ECO:0007669"/>
    <property type="project" value="UniProtKB-KW"/>
</dbReference>
<dbReference type="Gene3D" id="3.40.190.290">
    <property type="match status" value="1"/>
</dbReference>
<dbReference type="InterPro" id="IPR050950">
    <property type="entry name" value="HTH-type_LysR_regulators"/>
</dbReference>
<protein>
    <submittedName>
        <fullName evidence="6">DNA-binding transcriptional regulator, LysR family</fullName>
    </submittedName>
</protein>
<dbReference type="Pfam" id="PF00126">
    <property type="entry name" value="HTH_1"/>
    <property type="match status" value="1"/>
</dbReference>
<evidence type="ECO:0000313" key="6">
    <source>
        <dbReference type="EMBL" id="SET48670.1"/>
    </source>
</evidence>
<dbReference type="GO" id="GO:0005829">
    <property type="term" value="C:cytosol"/>
    <property type="evidence" value="ECO:0007669"/>
    <property type="project" value="TreeGrafter"/>
</dbReference>
<keyword evidence="3 6" id="KW-0238">DNA-binding</keyword>
<evidence type="ECO:0000256" key="2">
    <source>
        <dbReference type="ARBA" id="ARBA00023015"/>
    </source>
</evidence>
<evidence type="ECO:0000256" key="1">
    <source>
        <dbReference type="ARBA" id="ARBA00009437"/>
    </source>
</evidence>
<keyword evidence="4" id="KW-0804">Transcription</keyword>
<dbReference type="SUPFAM" id="SSF46785">
    <property type="entry name" value="Winged helix' DNA-binding domain"/>
    <property type="match status" value="1"/>
</dbReference>
<dbReference type="PROSITE" id="PS50931">
    <property type="entry name" value="HTH_LYSR"/>
    <property type="match status" value="1"/>
</dbReference>
<dbReference type="PANTHER" id="PTHR30419">
    <property type="entry name" value="HTH-TYPE TRANSCRIPTIONAL REGULATOR YBHD"/>
    <property type="match status" value="1"/>
</dbReference>
<dbReference type="InterPro" id="IPR036390">
    <property type="entry name" value="WH_DNA-bd_sf"/>
</dbReference>
<proteinExistence type="inferred from homology"/>
<dbReference type="PRINTS" id="PR00039">
    <property type="entry name" value="HTHLYSR"/>
</dbReference>
<reference evidence="7" key="1">
    <citation type="submission" date="2016-10" db="EMBL/GenBank/DDBJ databases">
        <authorList>
            <person name="Varghese N."/>
            <person name="Submissions S."/>
        </authorList>
    </citation>
    <scope>NUCLEOTIDE SEQUENCE [LARGE SCALE GENOMIC DNA]</scope>
    <source>
        <strain evidence="7">NLAE-zl-G277</strain>
    </source>
</reference>
<evidence type="ECO:0000256" key="4">
    <source>
        <dbReference type="ARBA" id="ARBA00023163"/>
    </source>
</evidence>